<protein>
    <submittedName>
        <fullName evidence="4">MFS transporter</fullName>
    </submittedName>
</protein>
<reference evidence="4 5" key="1">
    <citation type="submission" date="2021-08" db="EMBL/GenBank/DDBJ databases">
        <title>Shewanella putrefaciens YZ-J, complete genome.</title>
        <authorList>
            <person name="Yi Z."/>
        </authorList>
    </citation>
    <scope>NUCLEOTIDE SEQUENCE [LARGE SCALE GENOMIC DNA]</scope>
    <source>
        <strain evidence="4 5">YZ-J</strain>
    </source>
</reference>
<sequence>MSSHKMSVIEKIGYGSGDMAVNVVISSMMLIITFFYTDIFGLKPADVGILFLLVRLIDAITDPLMGIINDKVTTRWGRYRPYFLFMAIPFGLSVFLTFSTPDWDYNAKLIWAYSTYILVTIIFTTVTIPYISIISVLTDNPKERLSANGYRLFFAKIAAFLVTIIVPILASSWGGDDIAAGYQKAMGVMALMATLLFLFCFFTTTERVAYKVETKPISMQIRLLLKNDQWLILTAICVIGTIGYVIRGSVAAYYATYFLGGDAKMLSAFLSTGVGAAILAMVASTWITKRFCKLKLFRYSQIAVGILSVVMFFAVQPGDIVLAFVLYFAISFVVDLHAPVFWSVISESVDYGTVKTGHRVSGLAFGGISFAQKAGMGAAGFVVGMLLTYFNYQPGQEQTSTTLIGISLMLTIIPGAFHTLMGLLMFKYKISDRVYEDIKLSLPDMEVIDGKSTPVTQPNVHKDSTQTQVSI</sequence>
<accession>A0ABX8X6R4</accession>
<feature type="transmembrane region" description="Helical" evidence="3">
    <location>
        <begin position="152"/>
        <end position="173"/>
    </location>
</feature>
<keyword evidence="3" id="KW-0472">Membrane</keyword>
<dbReference type="CDD" id="cd17332">
    <property type="entry name" value="MFS_MelB_like"/>
    <property type="match status" value="1"/>
</dbReference>
<dbReference type="InterPro" id="IPR039672">
    <property type="entry name" value="MFS_2"/>
</dbReference>
<feature type="transmembrane region" description="Helical" evidence="3">
    <location>
        <begin position="402"/>
        <end position="426"/>
    </location>
</feature>
<proteinExistence type="inferred from homology"/>
<feature type="transmembrane region" description="Helical" evidence="3">
    <location>
        <begin position="185"/>
        <end position="209"/>
    </location>
</feature>
<evidence type="ECO:0000256" key="3">
    <source>
        <dbReference type="SAM" id="Phobius"/>
    </source>
</evidence>
<evidence type="ECO:0000313" key="4">
    <source>
        <dbReference type="EMBL" id="QYX71138.1"/>
    </source>
</evidence>
<name>A0ABX8X6R4_SHEPU</name>
<feature type="compositionally biased region" description="Polar residues" evidence="2">
    <location>
        <begin position="453"/>
        <end position="471"/>
    </location>
</feature>
<dbReference type="EMBL" id="CP080635">
    <property type="protein sequence ID" value="QYX71138.1"/>
    <property type="molecule type" value="Genomic_DNA"/>
</dbReference>
<keyword evidence="3" id="KW-1133">Transmembrane helix</keyword>
<dbReference type="Pfam" id="PF13347">
    <property type="entry name" value="MFS_2"/>
    <property type="match status" value="1"/>
</dbReference>
<keyword evidence="5" id="KW-1185">Reference proteome</keyword>
<feature type="transmembrane region" description="Helical" evidence="3">
    <location>
        <begin position="230"/>
        <end position="254"/>
    </location>
</feature>
<dbReference type="SUPFAM" id="SSF103473">
    <property type="entry name" value="MFS general substrate transporter"/>
    <property type="match status" value="1"/>
</dbReference>
<feature type="transmembrane region" description="Helical" evidence="3">
    <location>
        <begin position="296"/>
        <end position="314"/>
    </location>
</feature>
<comment type="similarity">
    <text evidence="1">Belongs to the sodium:galactoside symporter (TC 2.A.2) family.</text>
</comment>
<dbReference type="Gene3D" id="1.20.1250.20">
    <property type="entry name" value="MFS general substrate transporter like domains"/>
    <property type="match status" value="1"/>
</dbReference>
<keyword evidence="3" id="KW-0812">Transmembrane</keyword>
<feature type="transmembrane region" description="Helical" evidence="3">
    <location>
        <begin position="266"/>
        <end position="287"/>
    </location>
</feature>
<evidence type="ECO:0000256" key="1">
    <source>
        <dbReference type="ARBA" id="ARBA00009617"/>
    </source>
</evidence>
<dbReference type="Proteomes" id="UP000827084">
    <property type="component" value="Chromosome"/>
</dbReference>
<feature type="transmembrane region" description="Helical" evidence="3">
    <location>
        <begin position="81"/>
        <end position="98"/>
    </location>
</feature>
<feature type="region of interest" description="Disordered" evidence="2">
    <location>
        <begin position="452"/>
        <end position="471"/>
    </location>
</feature>
<evidence type="ECO:0000256" key="2">
    <source>
        <dbReference type="SAM" id="MobiDB-lite"/>
    </source>
</evidence>
<feature type="transmembrane region" description="Helical" evidence="3">
    <location>
        <begin position="110"/>
        <end position="131"/>
    </location>
</feature>
<dbReference type="RefSeq" id="WP_025007681.1">
    <property type="nucleotide sequence ID" value="NZ_BMPK01000003.1"/>
</dbReference>
<evidence type="ECO:0000313" key="5">
    <source>
        <dbReference type="Proteomes" id="UP000827084"/>
    </source>
</evidence>
<dbReference type="InterPro" id="IPR036259">
    <property type="entry name" value="MFS_trans_sf"/>
</dbReference>
<feature type="transmembrane region" description="Helical" evidence="3">
    <location>
        <begin position="12"/>
        <end position="36"/>
    </location>
</feature>
<feature type="transmembrane region" description="Helical" evidence="3">
    <location>
        <begin position="363"/>
        <end position="390"/>
    </location>
</feature>
<dbReference type="InterPro" id="IPR001927">
    <property type="entry name" value="Na/Gal_symport"/>
</dbReference>
<dbReference type="GeneID" id="67443586"/>
<organism evidence="4 5">
    <name type="scientific">Shewanella putrefaciens</name>
    <name type="common">Pseudomonas putrefaciens</name>
    <dbReference type="NCBI Taxonomy" id="24"/>
    <lineage>
        <taxon>Bacteria</taxon>
        <taxon>Pseudomonadati</taxon>
        <taxon>Pseudomonadota</taxon>
        <taxon>Gammaproteobacteria</taxon>
        <taxon>Alteromonadales</taxon>
        <taxon>Shewanellaceae</taxon>
        <taxon>Shewanella</taxon>
    </lineage>
</organism>
<feature type="transmembrane region" description="Helical" evidence="3">
    <location>
        <begin position="320"/>
        <end position="342"/>
    </location>
</feature>
<dbReference type="NCBIfam" id="TIGR00792">
    <property type="entry name" value="gph"/>
    <property type="match status" value="1"/>
</dbReference>
<feature type="transmembrane region" description="Helical" evidence="3">
    <location>
        <begin position="48"/>
        <end position="69"/>
    </location>
</feature>
<gene>
    <name evidence="4" type="ORF">K3G22_09960</name>
</gene>
<dbReference type="PANTHER" id="PTHR11328:SF24">
    <property type="entry name" value="MAJOR FACILITATOR SUPERFAMILY (MFS) PROFILE DOMAIN-CONTAINING PROTEIN"/>
    <property type="match status" value="1"/>
</dbReference>
<dbReference type="PANTHER" id="PTHR11328">
    <property type="entry name" value="MAJOR FACILITATOR SUPERFAMILY DOMAIN-CONTAINING PROTEIN"/>
    <property type="match status" value="1"/>
</dbReference>